<evidence type="ECO:0000256" key="5">
    <source>
        <dbReference type="PROSITE-ProRule" id="PRU10141"/>
    </source>
</evidence>
<evidence type="ECO:0000256" key="7">
    <source>
        <dbReference type="SAM" id="Phobius"/>
    </source>
</evidence>
<feature type="transmembrane region" description="Helical" evidence="7">
    <location>
        <begin position="271"/>
        <end position="292"/>
    </location>
</feature>
<evidence type="ECO:0000313" key="10">
    <source>
        <dbReference type="Proteomes" id="UP001189429"/>
    </source>
</evidence>
<dbReference type="InterPro" id="IPR017441">
    <property type="entry name" value="Protein_kinase_ATP_BS"/>
</dbReference>
<keyword evidence="10" id="KW-1185">Reference proteome</keyword>
<dbReference type="PROSITE" id="PS00108">
    <property type="entry name" value="PROTEIN_KINASE_ST"/>
    <property type="match status" value="1"/>
</dbReference>
<feature type="transmembrane region" description="Helical" evidence="7">
    <location>
        <begin position="103"/>
        <end position="124"/>
    </location>
</feature>
<keyword evidence="2 5" id="KW-0547">Nucleotide-binding</keyword>
<feature type="transmembrane region" description="Helical" evidence="7">
    <location>
        <begin position="144"/>
        <end position="168"/>
    </location>
</feature>
<dbReference type="PANTHER" id="PTHR44329">
    <property type="entry name" value="SERINE/THREONINE-PROTEIN KINASE TNNI3K-RELATED"/>
    <property type="match status" value="1"/>
</dbReference>
<dbReference type="PANTHER" id="PTHR44329:SF288">
    <property type="entry name" value="MITOGEN-ACTIVATED PROTEIN KINASE KINASE KINASE 20"/>
    <property type="match status" value="1"/>
</dbReference>
<proteinExistence type="predicted"/>
<feature type="domain" description="Protein kinase" evidence="8">
    <location>
        <begin position="385"/>
        <end position="655"/>
    </location>
</feature>
<name>A0ABN9Y1E5_9DINO</name>
<keyword evidence="7" id="KW-1133">Transmembrane helix</keyword>
<keyword evidence="7" id="KW-0812">Transmembrane</keyword>
<reference evidence="9" key="1">
    <citation type="submission" date="2023-10" db="EMBL/GenBank/DDBJ databases">
        <authorList>
            <person name="Chen Y."/>
            <person name="Shah S."/>
            <person name="Dougan E. K."/>
            <person name="Thang M."/>
            <person name="Chan C."/>
        </authorList>
    </citation>
    <scope>NUCLEOTIDE SEQUENCE [LARGE SCALE GENOMIC DNA]</scope>
</reference>
<dbReference type="Proteomes" id="UP001189429">
    <property type="component" value="Unassembled WGS sequence"/>
</dbReference>
<dbReference type="SMART" id="SM00220">
    <property type="entry name" value="S_TKc"/>
    <property type="match status" value="1"/>
</dbReference>
<evidence type="ECO:0000256" key="3">
    <source>
        <dbReference type="ARBA" id="ARBA00022777"/>
    </source>
</evidence>
<dbReference type="PROSITE" id="PS00107">
    <property type="entry name" value="PROTEIN_KINASE_ATP"/>
    <property type="match status" value="1"/>
</dbReference>
<accession>A0ABN9Y1E5</accession>
<dbReference type="InterPro" id="IPR000719">
    <property type="entry name" value="Prot_kinase_dom"/>
</dbReference>
<sequence>MSTYPSHPYFGSRWAGPGSSSKAPAPASPRRMLAPAGQGRMAVHLGRQRYRQSVLLGSLCRKRASNGIRRAARDSVGAMNSLTLRFEDDGLEAGFASGRRTGLLRSLAACSLCIAVVVGMSLAMQRPWDTSENASRQQAHIMQASNLAFASCVGLATLSFAACCLLLRTGRVSSTLALEILSVTLTCIGMVLVTAGLPFYTGRVLGYDSELYLEGRHITDTGLLLSIDAFVTASHMALNVRFRYMIPIQVCGLICYVIPALILGSPEMDNFVQFSSSLLGLIVMAAMGKHILERQERHYFASLIREKSLRFQSEFQLSNFQAAGGHLAGSVPSAPSVPESVQSTTQSARKFMPLDRTEITPTTLRDIALVGEREQWVISRDELGVVPGRVLGEGGFGRVLLGRYQGISVAIKVPKVNECSLSSNVNAVELCNELQILRKLRHPNIVFMYGAVLDEQSCNVALVLELVQGVPLHKFVLPAARPPGEVERLQVLVDVTCALRYLHSRRPHVAHGDLKDGNVFVEPRLGDRAVPRAKLLDFGLARLRTRHAPLMGGTVRWAAPEVLLRTRSSAGSTAADVYSFGRLAFFVVAGAPPFQGIAKPEIVRMVGKSQFPPMEWPPDGPTPPELRAVLEECCSVDPSQRPSISRVHRGVASWLDELLLRQGLDPASLDGEPFNASWVFEGALQDRPSRLQQPTLPEPASAQKHSRSAAQKYVPTPDDTILALLLEVLSCHNPEVPEGTCCPFHGCLHSLMQVCHGLRGRECLPDWLSETMVNGQCSSCGVLFSSTAGSGLSRHSSKPQGCTFCEAPQSRRSDSSYWSAD</sequence>
<feature type="region of interest" description="Disordered" evidence="6">
    <location>
        <begin position="13"/>
        <end position="38"/>
    </location>
</feature>
<evidence type="ECO:0000256" key="4">
    <source>
        <dbReference type="ARBA" id="ARBA00022840"/>
    </source>
</evidence>
<feature type="binding site" evidence="5">
    <location>
        <position position="412"/>
    </location>
    <ligand>
        <name>ATP</name>
        <dbReference type="ChEBI" id="CHEBI:30616"/>
    </ligand>
</feature>
<dbReference type="Gene3D" id="1.10.510.10">
    <property type="entry name" value="Transferase(Phosphotransferase) domain 1"/>
    <property type="match status" value="1"/>
</dbReference>
<dbReference type="SUPFAM" id="SSF56112">
    <property type="entry name" value="Protein kinase-like (PK-like)"/>
    <property type="match status" value="1"/>
</dbReference>
<dbReference type="InterPro" id="IPR051681">
    <property type="entry name" value="Ser/Thr_Kinases-Pseudokinases"/>
</dbReference>
<feature type="region of interest" description="Disordered" evidence="6">
    <location>
        <begin position="690"/>
        <end position="712"/>
    </location>
</feature>
<comment type="caution">
    <text evidence="9">The sequence shown here is derived from an EMBL/GenBank/DDBJ whole genome shotgun (WGS) entry which is preliminary data.</text>
</comment>
<feature type="transmembrane region" description="Helical" evidence="7">
    <location>
        <begin position="245"/>
        <end position="265"/>
    </location>
</feature>
<keyword evidence="4 5" id="KW-0067">ATP-binding</keyword>
<evidence type="ECO:0000256" key="6">
    <source>
        <dbReference type="SAM" id="MobiDB-lite"/>
    </source>
</evidence>
<feature type="compositionally biased region" description="Low complexity" evidence="6">
    <location>
        <begin position="15"/>
        <end position="29"/>
    </location>
</feature>
<dbReference type="PROSITE" id="PS50011">
    <property type="entry name" value="PROTEIN_KINASE_DOM"/>
    <property type="match status" value="1"/>
</dbReference>
<dbReference type="InterPro" id="IPR008271">
    <property type="entry name" value="Ser/Thr_kinase_AS"/>
</dbReference>
<evidence type="ECO:0000256" key="1">
    <source>
        <dbReference type="ARBA" id="ARBA00022679"/>
    </source>
</evidence>
<keyword evidence="7" id="KW-0472">Membrane</keyword>
<keyword evidence="3" id="KW-0418">Kinase</keyword>
<organism evidence="9 10">
    <name type="scientific">Prorocentrum cordatum</name>
    <dbReference type="NCBI Taxonomy" id="2364126"/>
    <lineage>
        <taxon>Eukaryota</taxon>
        <taxon>Sar</taxon>
        <taxon>Alveolata</taxon>
        <taxon>Dinophyceae</taxon>
        <taxon>Prorocentrales</taxon>
        <taxon>Prorocentraceae</taxon>
        <taxon>Prorocentrum</taxon>
    </lineage>
</organism>
<gene>
    <name evidence="9" type="ORF">PCOR1329_LOCUS81658</name>
</gene>
<dbReference type="EMBL" id="CAUYUJ010021668">
    <property type="protein sequence ID" value="CAK0906256.1"/>
    <property type="molecule type" value="Genomic_DNA"/>
</dbReference>
<evidence type="ECO:0000259" key="8">
    <source>
        <dbReference type="PROSITE" id="PS50011"/>
    </source>
</evidence>
<dbReference type="InterPro" id="IPR011009">
    <property type="entry name" value="Kinase-like_dom_sf"/>
</dbReference>
<dbReference type="Pfam" id="PF00069">
    <property type="entry name" value="Pkinase"/>
    <property type="match status" value="1"/>
</dbReference>
<evidence type="ECO:0000256" key="2">
    <source>
        <dbReference type="ARBA" id="ARBA00022741"/>
    </source>
</evidence>
<keyword evidence="1" id="KW-0808">Transferase</keyword>
<evidence type="ECO:0000313" key="9">
    <source>
        <dbReference type="EMBL" id="CAK0906256.1"/>
    </source>
</evidence>
<protein>
    <recommendedName>
        <fullName evidence="8">Protein kinase domain-containing protein</fullName>
    </recommendedName>
</protein>
<feature type="transmembrane region" description="Helical" evidence="7">
    <location>
        <begin position="180"/>
        <end position="201"/>
    </location>
</feature>